<feature type="region of interest" description="Disordered" evidence="2">
    <location>
        <begin position="237"/>
        <end position="264"/>
    </location>
</feature>
<dbReference type="OrthoDB" id="1928at2759"/>
<dbReference type="InterPro" id="IPR016055">
    <property type="entry name" value="A-D-PHexomutase_a/b/a-I/II/III"/>
</dbReference>
<dbReference type="PANTHER" id="PTHR45955">
    <property type="entry name" value="PHOSPHOACETYLGLUCOSAMINE MUTASE"/>
    <property type="match status" value="1"/>
</dbReference>
<dbReference type="GO" id="GO:0005975">
    <property type="term" value="P:carbohydrate metabolic process"/>
    <property type="evidence" value="ECO:0007669"/>
    <property type="project" value="InterPro"/>
</dbReference>
<evidence type="ECO:0000256" key="1">
    <source>
        <dbReference type="ARBA" id="ARBA00010231"/>
    </source>
</evidence>
<dbReference type="EMBL" id="MAVT02000936">
    <property type="protein sequence ID" value="POS72743.1"/>
    <property type="molecule type" value="Genomic_DNA"/>
</dbReference>
<evidence type="ECO:0000313" key="4">
    <source>
        <dbReference type="EMBL" id="POS72743.1"/>
    </source>
</evidence>
<feature type="region of interest" description="Disordered" evidence="2">
    <location>
        <begin position="349"/>
        <end position="369"/>
    </location>
</feature>
<dbReference type="GO" id="GO:0004610">
    <property type="term" value="F:phosphoacetylglucosamine mutase activity"/>
    <property type="evidence" value="ECO:0007669"/>
    <property type="project" value="TreeGrafter"/>
</dbReference>
<dbReference type="Pfam" id="PF02878">
    <property type="entry name" value="PGM_PMM_I"/>
    <property type="match status" value="1"/>
</dbReference>
<feature type="compositionally biased region" description="Basic and acidic residues" evidence="2">
    <location>
        <begin position="1"/>
        <end position="14"/>
    </location>
</feature>
<name>A0A2P5HR52_DIAHE</name>
<gene>
    <name evidence="4" type="ORF">DHEL01_v208865</name>
</gene>
<evidence type="ECO:0000313" key="5">
    <source>
        <dbReference type="Proteomes" id="UP000094444"/>
    </source>
</evidence>
<evidence type="ECO:0000259" key="3">
    <source>
        <dbReference type="Pfam" id="PF02878"/>
    </source>
</evidence>
<feature type="domain" description="Alpha-D-phosphohexomutase alpha/beta/alpha" evidence="3">
    <location>
        <begin position="431"/>
        <end position="463"/>
    </location>
</feature>
<feature type="compositionally biased region" description="Basic and acidic residues" evidence="2">
    <location>
        <begin position="355"/>
        <end position="367"/>
    </location>
</feature>
<evidence type="ECO:0000256" key="2">
    <source>
        <dbReference type="SAM" id="MobiDB-lite"/>
    </source>
</evidence>
<dbReference type="InterPro" id="IPR005844">
    <property type="entry name" value="A-D-PHexomutase_a/b/a-I"/>
</dbReference>
<dbReference type="PANTHER" id="PTHR45955:SF1">
    <property type="entry name" value="PHOSPHOACETYLGLUCOSAMINE MUTASE"/>
    <property type="match status" value="1"/>
</dbReference>
<dbReference type="Gene3D" id="3.40.120.10">
    <property type="entry name" value="Alpha-D-Glucose-1,6-Bisphosphate, subunit A, domain 3"/>
    <property type="match status" value="1"/>
</dbReference>
<organism evidence="4 5">
    <name type="scientific">Diaporthe helianthi</name>
    <dbReference type="NCBI Taxonomy" id="158607"/>
    <lineage>
        <taxon>Eukaryota</taxon>
        <taxon>Fungi</taxon>
        <taxon>Dikarya</taxon>
        <taxon>Ascomycota</taxon>
        <taxon>Pezizomycotina</taxon>
        <taxon>Sordariomycetes</taxon>
        <taxon>Sordariomycetidae</taxon>
        <taxon>Diaporthales</taxon>
        <taxon>Diaporthaceae</taxon>
        <taxon>Diaporthe</taxon>
    </lineage>
</organism>
<comment type="similarity">
    <text evidence="1">Belongs to the phosphohexose mutase family.</text>
</comment>
<dbReference type="STRING" id="158607.A0A2P5HR52"/>
<dbReference type="SUPFAM" id="SSF53738">
    <property type="entry name" value="Phosphoglucomutase, first 3 domains"/>
    <property type="match status" value="1"/>
</dbReference>
<feature type="region of interest" description="Disordered" evidence="2">
    <location>
        <begin position="282"/>
        <end position="303"/>
    </location>
</feature>
<feature type="compositionally biased region" description="Polar residues" evidence="2">
    <location>
        <begin position="254"/>
        <end position="263"/>
    </location>
</feature>
<accession>A0A2P5HR52</accession>
<comment type="caution">
    <text evidence="4">The sequence shown here is derived from an EMBL/GenBank/DDBJ whole genome shotgun (WGS) entry which is preliminary data.</text>
</comment>
<dbReference type="AlphaFoldDB" id="A0A2P5HR52"/>
<dbReference type="InParanoid" id="A0A2P5HR52"/>
<dbReference type="GO" id="GO:0006048">
    <property type="term" value="P:UDP-N-acetylglucosamine biosynthetic process"/>
    <property type="evidence" value="ECO:0007669"/>
    <property type="project" value="TreeGrafter"/>
</dbReference>
<reference evidence="4" key="1">
    <citation type="submission" date="2017-09" db="EMBL/GenBank/DDBJ databases">
        <title>Polyketide synthases of a Diaporthe helianthi virulent isolate.</title>
        <authorList>
            <person name="Baroncelli R."/>
        </authorList>
    </citation>
    <scope>NUCLEOTIDE SEQUENCE [LARGE SCALE GENOMIC DNA]</scope>
    <source>
        <strain evidence="4">7/96</strain>
    </source>
</reference>
<feature type="region of interest" description="Disordered" evidence="2">
    <location>
        <begin position="1"/>
        <end position="27"/>
    </location>
</feature>
<dbReference type="Proteomes" id="UP000094444">
    <property type="component" value="Unassembled WGS sequence"/>
</dbReference>
<proteinExistence type="inferred from homology"/>
<keyword evidence="5" id="KW-1185">Reference proteome</keyword>
<sequence>MRCWDRHSPLQREPDNEEPSDLEDTSKEEYDHVYGPIHNNKPKLLFKWQPCSDSFTTPFPISSPWTWKHKMQAGVAPVKFIAGTSESYVGFSTSKYIAGYEFVMLQVASRALSETPPSCRRSWAGTSCADLSTLHPMSQRSSPAHSVARRAVFPAVAGFLDRRNRLSKTLNMRPQSGKTIADVEMDATMSWLTEVGDQRHCVVSYSNHRGGGEYTRLIPVDMLPSGLQIIRRRNNPPVDAEFDQGTCRDYPAGTTRQPPSAQRSPLYRASIASGPVNPCRKMARSGELDGRQGPNSGSITPAVGLVSPRRIRGMLESRAAAAVTETVADRRQAALELQHQLLAKYRPVPALGTNGRDDPNGKGKAIEQGKAGQCRNFDEFAEDEAAEGQLIKPKALHDVFRCSDQRITSRRSCLAATAPGLLASLRSRKLGSQAIGVMIIASHNPAKDNGVKVVDPLGEMLEQECGTI</sequence>
<protein>
    <submittedName>
        <fullName evidence="4">N-acetylglucosamine-phosphate mutase</fullName>
    </submittedName>
</protein>